<feature type="region of interest" description="Disordered" evidence="2">
    <location>
        <begin position="144"/>
        <end position="172"/>
    </location>
</feature>
<feature type="compositionally biased region" description="Low complexity" evidence="2">
    <location>
        <begin position="2170"/>
        <end position="2198"/>
    </location>
</feature>
<feature type="region of interest" description="Disordered" evidence="2">
    <location>
        <begin position="1697"/>
        <end position="1734"/>
    </location>
</feature>
<feature type="compositionally biased region" description="Basic and acidic residues" evidence="2">
    <location>
        <begin position="2646"/>
        <end position="2664"/>
    </location>
</feature>
<feature type="compositionally biased region" description="Basic and acidic residues" evidence="2">
    <location>
        <begin position="2803"/>
        <end position="2828"/>
    </location>
</feature>
<feature type="coiled-coil region" evidence="1">
    <location>
        <begin position="1540"/>
        <end position="1567"/>
    </location>
</feature>
<name>A0A2A9M126_BESBE</name>
<dbReference type="KEGG" id="bbes:BESB_026590"/>
<feature type="compositionally biased region" description="Polar residues" evidence="2">
    <location>
        <begin position="1325"/>
        <end position="1350"/>
    </location>
</feature>
<feature type="region of interest" description="Disordered" evidence="2">
    <location>
        <begin position="2568"/>
        <end position="2612"/>
    </location>
</feature>
<feature type="region of interest" description="Disordered" evidence="2">
    <location>
        <begin position="189"/>
        <end position="229"/>
    </location>
</feature>
<feature type="compositionally biased region" description="Polar residues" evidence="2">
    <location>
        <begin position="2262"/>
        <end position="2275"/>
    </location>
</feature>
<feature type="compositionally biased region" description="Low complexity" evidence="2">
    <location>
        <begin position="1763"/>
        <end position="1779"/>
    </location>
</feature>
<feature type="compositionally biased region" description="Basic and acidic residues" evidence="2">
    <location>
        <begin position="1210"/>
        <end position="1228"/>
    </location>
</feature>
<dbReference type="EMBL" id="NWUJ01000014">
    <property type="protein sequence ID" value="PFH31685.1"/>
    <property type="molecule type" value="Genomic_DNA"/>
</dbReference>
<feature type="compositionally biased region" description="Basic and acidic residues" evidence="2">
    <location>
        <begin position="1921"/>
        <end position="1931"/>
    </location>
</feature>
<feature type="compositionally biased region" description="Low complexity" evidence="2">
    <location>
        <begin position="492"/>
        <end position="502"/>
    </location>
</feature>
<feature type="compositionally biased region" description="Basic and acidic residues" evidence="2">
    <location>
        <begin position="539"/>
        <end position="551"/>
    </location>
</feature>
<feature type="region of interest" description="Disordered" evidence="2">
    <location>
        <begin position="2155"/>
        <end position="2198"/>
    </location>
</feature>
<feature type="compositionally biased region" description="Basic and acidic residues" evidence="2">
    <location>
        <begin position="1802"/>
        <end position="1857"/>
    </location>
</feature>
<feature type="compositionally biased region" description="Low complexity" evidence="2">
    <location>
        <begin position="1697"/>
        <end position="1715"/>
    </location>
</feature>
<evidence type="ECO:0000313" key="4">
    <source>
        <dbReference type="Proteomes" id="UP000224006"/>
    </source>
</evidence>
<feature type="region of interest" description="Disordered" evidence="2">
    <location>
        <begin position="1762"/>
        <end position="2114"/>
    </location>
</feature>
<feature type="compositionally biased region" description="Basic and acidic residues" evidence="2">
    <location>
        <begin position="1455"/>
        <end position="1466"/>
    </location>
</feature>
<feature type="compositionally biased region" description="Low complexity" evidence="2">
    <location>
        <begin position="2568"/>
        <end position="2595"/>
    </location>
</feature>
<dbReference type="STRING" id="94643.A0A2A9M126"/>
<feature type="compositionally biased region" description="Low complexity" evidence="2">
    <location>
        <begin position="413"/>
        <end position="424"/>
    </location>
</feature>
<evidence type="ECO:0000256" key="2">
    <source>
        <dbReference type="SAM" id="MobiDB-lite"/>
    </source>
</evidence>
<feature type="compositionally biased region" description="Basic and acidic residues" evidence="2">
    <location>
        <begin position="1011"/>
        <end position="1027"/>
    </location>
</feature>
<proteinExistence type="predicted"/>
<feature type="region of interest" description="Disordered" evidence="2">
    <location>
        <begin position="296"/>
        <end position="425"/>
    </location>
</feature>
<feature type="compositionally biased region" description="Basic and acidic residues" evidence="2">
    <location>
        <begin position="2679"/>
        <end position="2690"/>
    </location>
</feature>
<dbReference type="GeneID" id="40307711"/>
<organism evidence="3 4">
    <name type="scientific">Besnoitia besnoiti</name>
    <name type="common">Apicomplexan protozoan</name>
    <dbReference type="NCBI Taxonomy" id="94643"/>
    <lineage>
        <taxon>Eukaryota</taxon>
        <taxon>Sar</taxon>
        <taxon>Alveolata</taxon>
        <taxon>Apicomplexa</taxon>
        <taxon>Conoidasida</taxon>
        <taxon>Coccidia</taxon>
        <taxon>Eucoccidiorida</taxon>
        <taxon>Eimeriorina</taxon>
        <taxon>Sarcocystidae</taxon>
        <taxon>Besnoitia</taxon>
    </lineage>
</organism>
<feature type="region of interest" description="Disordered" evidence="2">
    <location>
        <begin position="2759"/>
        <end position="2791"/>
    </location>
</feature>
<feature type="compositionally biased region" description="Basic and acidic residues" evidence="2">
    <location>
        <begin position="1878"/>
        <end position="1887"/>
    </location>
</feature>
<feature type="compositionally biased region" description="Polar residues" evidence="2">
    <location>
        <begin position="1374"/>
        <end position="1393"/>
    </location>
</feature>
<feature type="region of interest" description="Disordered" evidence="2">
    <location>
        <begin position="2639"/>
        <end position="2742"/>
    </location>
</feature>
<keyword evidence="4" id="KW-1185">Reference proteome</keyword>
<feature type="region of interest" description="Disordered" evidence="2">
    <location>
        <begin position="2306"/>
        <end position="2341"/>
    </location>
</feature>
<feature type="compositionally biased region" description="Basic and acidic residues" evidence="2">
    <location>
        <begin position="2086"/>
        <end position="2095"/>
    </location>
</feature>
<keyword evidence="1" id="KW-0175">Coiled coil</keyword>
<feature type="compositionally biased region" description="Basic and acidic residues" evidence="2">
    <location>
        <begin position="2769"/>
        <end position="2788"/>
    </location>
</feature>
<feature type="region of interest" description="Disordered" evidence="2">
    <location>
        <begin position="539"/>
        <end position="574"/>
    </location>
</feature>
<feature type="compositionally biased region" description="Basic and acidic residues" evidence="2">
    <location>
        <begin position="1122"/>
        <end position="1144"/>
    </location>
</feature>
<feature type="region of interest" description="Disordered" evidence="2">
    <location>
        <begin position="478"/>
        <end position="502"/>
    </location>
</feature>
<reference evidence="3 4" key="1">
    <citation type="submission" date="2017-09" db="EMBL/GenBank/DDBJ databases">
        <title>Genome sequencing of Besnoitia besnoiti strain Bb-Ger1.</title>
        <authorList>
            <person name="Schares G."/>
            <person name="Venepally P."/>
            <person name="Lorenzi H.A."/>
        </authorList>
    </citation>
    <scope>NUCLEOTIDE SEQUENCE [LARGE SCALE GENOMIC DNA]</scope>
    <source>
        <strain evidence="3 4">Bb-Ger1</strain>
    </source>
</reference>
<feature type="compositionally biased region" description="Basic and acidic residues" evidence="2">
    <location>
        <begin position="704"/>
        <end position="721"/>
    </location>
</feature>
<feature type="region of interest" description="Disordered" evidence="2">
    <location>
        <begin position="597"/>
        <end position="747"/>
    </location>
</feature>
<feature type="region of interest" description="Disordered" evidence="2">
    <location>
        <begin position="2460"/>
        <end position="2482"/>
    </location>
</feature>
<feature type="compositionally biased region" description="Basic residues" evidence="2">
    <location>
        <begin position="1472"/>
        <end position="1482"/>
    </location>
</feature>
<feature type="region of interest" description="Disordered" evidence="2">
    <location>
        <begin position="1284"/>
        <end position="1393"/>
    </location>
</feature>
<feature type="compositionally biased region" description="Basic and acidic residues" evidence="2">
    <location>
        <begin position="683"/>
        <end position="694"/>
    </location>
</feature>
<feature type="compositionally biased region" description="Low complexity" evidence="2">
    <location>
        <begin position="330"/>
        <end position="341"/>
    </location>
</feature>
<feature type="compositionally biased region" description="Basic and acidic residues" evidence="2">
    <location>
        <begin position="925"/>
        <end position="945"/>
    </location>
</feature>
<feature type="compositionally biased region" description="Low complexity" evidence="2">
    <location>
        <begin position="189"/>
        <end position="225"/>
    </location>
</feature>
<feature type="compositionally biased region" description="Basic and acidic residues" evidence="2">
    <location>
        <begin position="2039"/>
        <end position="2069"/>
    </location>
</feature>
<feature type="region of interest" description="Disordered" evidence="2">
    <location>
        <begin position="919"/>
        <end position="1264"/>
    </location>
</feature>
<accession>A0A2A9M126</accession>
<feature type="compositionally biased region" description="Basic and acidic residues" evidence="2">
    <location>
        <begin position="1101"/>
        <end position="1115"/>
    </location>
</feature>
<feature type="compositionally biased region" description="Basic and acidic residues" evidence="2">
    <location>
        <begin position="2876"/>
        <end position="2893"/>
    </location>
</feature>
<feature type="region of interest" description="Disordered" evidence="2">
    <location>
        <begin position="1"/>
        <end position="60"/>
    </location>
</feature>
<feature type="compositionally biased region" description="Basic and acidic residues" evidence="2">
    <location>
        <begin position="2719"/>
        <end position="2738"/>
    </location>
</feature>
<feature type="compositionally biased region" description="Basic and acidic residues" evidence="2">
    <location>
        <begin position="1248"/>
        <end position="1264"/>
    </location>
</feature>
<feature type="compositionally biased region" description="Basic and acidic residues" evidence="2">
    <location>
        <begin position="619"/>
        <end position="658"/>
    </location>
</feature>
<feature type="region of interest" description="Disordered" evidence="2">
    <location>
        <begin position="792"/>
        <end position="823"/>
    </location>
</feature>
<dbReference type="VEuPathDB" id="ToxoDB:BESB_026590"/>
<evidence type="ECO:0000313" key="3">
    <source>
        <dbReference type="EMBL" id="PFH31685.1"/>
    </source>
</evidence>
<dbReference type="Proteomes" id="UP000224006">
    <property type="component" value="Unassembled WGS sequence"/>
</dbReference>
<feature type="compositionally biased region" description="Low complexity" evidence="2">
    <location>
        <begin position="1"/>
        <end position="18"/>
    </location>
</feature>
<feature type="region of interest" description="Disordered" evidence="2">
    <location>
        <begin position="2503"/>
        <end position="2539"/>
    </location>
</feature>
<gene>
    <name evidence="3" type="ORF">BESB_026590</name>
</gene>
<feature type="compositionally biased region" description="Low complexity" evidence="2">
    <location>
        <begin position="383"/>
        <end position="400"/>
    </location>
</feature>
<evidence type="ECO:0000256" key="1">
    <source>
        <dbReference type="SAM" id="Coils"/>
    </source>
</evidence>
<feature type="compositionally biased region" description="Low complexity" evidence="2">
    <location>
        <begin position="2460"/>
        <end position="2477"/>
    </location>
</feature>
<feature type="region of interest" description="Disordered" evidence="2">
    <location>
        <begin position="2259"/>
        <end position="2281"/>
    </location>
</feature>
<feature type="region of interest" description="Disordered" evidence="2">
    <location>
        <begin position="1431"/>
        <end position="1482"/>
    </location>
</feature>
<comment type="caution">
    <text evidence="3">The sequence shown here is derived from an EMBL/GenBank/DDBJ whole genome shotgun (WGS) entry which is preliminary data.</text>
</comment>
<sequence length="2903" mass="308410">MERAHAAPPGGAEALLLPSDSVRGRRREAARDGHPPLPSSFGLLRSTSSLPLPASTPPLPPSPLGVALAPLRPSLFLAPPGALPTLLLQSAPRRKPLVLLQPRAAGFPAAAGRLGAAGDSAAERATYSLSGMGSAAVGSVRAGVSSRRSSEGDNCSGRSPAEASRGAERLSRAHAAPCASHVAASLSGGAATSASSPPSRRASPLDASPARVSSSRASGSTFSTPLSSAVGVSLPPWPPLSVRCHPSHSCVSPYVPSSLSSFLNPSCASSPPSASLVSAAVSSPGALPALARCASSAASTPDGDSLSPLSPLSAVGAPENDAPTERERLLAAAPPRAATRLAHWEPPGSTPRDAPTADASVCSQPETRRRERPSAKALRRCAPSPLSCSSPSPSARQSPSTGPFSSHTPPVSPAASPESAGPLPCVEAFASSPDVIAAEPPFALYPEGGSCPATPVVQSSDAAPANDFAGSVASFAVCSPTAPSGQPPPESPSSEPSVSLRARSAQSRLAASLCELSPALHRARELVSACARECRAARLRRASEREGEGGRTRASVETLANRQKEKATPRATARRARECYLERLVLAGGQAARRAAAALAGRPQERRARVTGNAAEESPEARDRADEKGENLEVRESVKEGEGRGEGEEARAGRRPESSRGAATSAQSGGGAGAWLVPQRHASSREADELRSALDETLAGHTAHQGEDGEAERQLDEERRVSPHRRLHPRSDYTKRGGGKGRLKRPEPLSVFLWKRERLHDAQRSCLEEEEEEWLITGGGLESSSAAFCGRRVSSPSASEGSGRYPFEGYSSSPSETLSPAAGPQAVFACPRTSIRPPSLSLSSHSSRYLPSSSARRVAARVSSPLSYSGGSAPLTPLSRSTCSPDRPLSPCVLSCCPSEAAGATTPTGWLLQSRNCQQRGGLRRTGDLQSSKKHESDCDGQREEDCAELADAAEKRGAESMRSGRRKKDEESERRRKDWLEGIESARRDREETTERKRQTGQPEGVRIFRPREHERNGSKATKAEGDETFEGLRRRKGERRDGEASRERKGQHGTKTEYHPGRCEADGDARGGPRQPHARKRHGRAQPSRGCVDAAENGEEGRQPVKQGERLTEMRLGNSRGKDVLRYRRAAEEDAEEGGNREKSKRQRKRGTQREHTSATNDLTTKRRDQETADGVQTFCAVDEVTARGNGHLEPGSQGGENRGLGAARERDSENGKQRDESKHLSPEVSDTEATGDSEAVQASEALKKAAEAETKTDPSRVHADACDCFEAEKSGCIVKQAPYRAKKKKSRVPKSWIESEETAEKDEGVLPDLRQLAKTYTRARSWTSHGDALPSSSSQQPEETTNPWHEGRSRASPTGAGERRAPPLSARSKQSTVYDSTPSSAASQRVVSPAAFVLSPCSSPCQSAFFPSSCSSLSEPEAEAACETHEEGGKRRISRRGGTATAQNVQDKNADEKAVRGEDAPQNSTRKKEKRKWKSSLRQERCLRQDAEQTRAELTARLREMQRDLLHSSARLRGDRLRQRQLEEENEMLFNALKESRLLLKEESDRVRALEEAAQASSRLPPAILDMQAHTQRLEQAAATLNGASLFPAWFSSTDCIKHNYAFRASSCAALAVPAAASLREAHARLAVETSRRRKAEALLLEAREALEARDREKQPRNRKAPKPARLQSFSTFFPVPAAAQLEPTFLLARPSASPRSSSPSSGSSRSPGPSPPRPAKRASSPLAVDTATPGGAAVFQASVYSSPASRARYVSLVFPSSSSSSAAANAAAGARASRRRTRPSRASPPPPHAVAKLHAAEEAERAAEEKEDNPNEAREEAARDEDVRQREGGNGEKRRAAYEKPDTSEENGRGEQNIPTVARRANEEEVDEGEERRTDAERLEEIEEDPAARKKDEAADAGGRTLLAEGEEDDARDEGAEERRGEAELAAQGSDTGDTGEGCFPALGPEESDFALGREAASEEDGSTQKRTQARETRQIAGKLGRRARQQASAEREELSAAELETETQRHAHRSRIPAPTETAVACEAAPRVEPGSDVRARGNGASRRETKRSEGNIERPRGSSKEAQVAGIAQRDRGKRRKEERSEKTRPKGARASGNIETRGACGGAFEGSARASSEFLFFPQSPSKLAQACASSALSAFRGTTVSERSLGFDRPSANPARISASSAPSLMASPSSAATPPASSKALAASSSLRSRLSPRGSFSTPDFPASSVAFSSFSLSSLPSSRFDGPSATWHAAEQGPCATASAWCRQETAKPSETGETPSETLVTPLDDCHAPQGTKAMASALCVAHDLPPCLSSSSPHAPETRPHPALHRPTLLLSSPSPLSRTPGNEPLFRADALAERTRASPLSRAPFASSGSAAASSFSAEATKAPLLAAECAGRLASPPPTPSALVGRTDAVRSGLSARRDVRLGSFPHPTGRLENEEIAPLSPRGARPQALGLSVLLRLPPASSLSSASSPASASLGGLRSEEGGSARASSAVSAVHRIPLRTKPAAKRHAELALGETPLPRECGTHGGGQRESPAPSRATVVLCRRESAPTQESKRLCGDATISWGSHAAPAGVDSSSASPPSEAPGAFGSFKASASPPPASASPSASCSPASTLASAQPYVSSCPSLCVCPPSSPFSGDATSACSRRPELRREEVSQRWNDRPSESISAETESHVAPAEAREPERRRGESKTGALSAARRPQCMPRVDLAGEAGGSMPLEKEIHADEPRQEQRPRGSENVEFPFKLRQSVPDVFSVSGRLRHHNATHTTDPEAATRAKRYPHAEEKRHTPACVTAVAAGLLASERESGEDDAKTRSIHEVRRHGEPEGSLRQIDSQRRGASASRRLSTCAQRGSDVGRTQASARKRSSNSCSGHSGEQRKRSERRDANKEEKIRRRKRLLQAA</sequence>
<feature type="compositionally biased region" description="Low complexity" evidence="2">
    <location>
        <begin position="2602"/>
        <end position="2612"/>
    </location>
</feature>
<feature type="compositionally biased region" description="Basic residues" evidence="2">
    <location>
        <begin position="2894"/>
        <end position="2903"/>
    </location>
</feature>
<feature type="coiled-coil region" evidence="1">
    <location>
        <begin position="1484"/>
        <end position="1511"/>
    </location>
</feature>
<feature type="region of interest" description="Disordered" evidence="2">
    <location>
        <begin position="2418"/>
        <end position="2443"/>
    </location>
</feature>
<feature type="compositionally biased region" description="Low complexity" evidence="2">
    <location>
        <begin position="2323"/>
        <end position="2338"/>
    </location>
</feature>
<feature type="compositionally biased region" description="Low complexity" evidence="2">
    <location>
        <begin position="43"/>
        <end position="53"/>
    </location>
</feature>
<protein>
    <submittedName>
        <fullName evidence="3">Uncharacterized protein</fullName>
    </submittedName>
</protein>
<feature type="compositionally biased region" description="Polar residues" evidence="2">
    <location>
        <begin position="2844"/>
        <end position="2875"/>
    </location>
</feature>
<feature type="region of interest" description="Disordered" evidence="2">
    <location>
        <begin position="864"/>
        <end position="884"/>
    </location>
</feature>
<feature type="compositionally biased region" description="Basic and acidic residues" evidence="2">
    <location>
        <begin position="968"/>
        <end position="999"/>
    </location>
</feature>
<dbReference type="RefSeq" id="XP_029215694.1">
    <property type="nucleotide sequence ID" value="XM_029361339.1"/>
</dbReference>
<feature type="compositionally biased region" description="Basic and acidic residues" evidence="2">
    <location>
        <begin position="1040"/>
        <end position="1073"/>
    </location>
</feature>
<feature type="region of interest" description="Disordered" evidence="2">
    <location>
        <begin position="2803"/>
        <end position="2903"/>
    </location>
</feature>